<reference evidence="4 5" key="1">
    <citation type="submission" date="2015-12" db="EMBL/GenBank/DDBJ databases">
        <title>Complete genome sequence of a multi-drug resistant strain Acidovorax sp. 12322-1.</title>
        <authorList>
            <person name="Ming D."/>
            <person name="Wang M."/>
            <person name="Hu S."/>
            <person name="Zhou Y."/>
            <person name="Jiang T."/>
        </authorList>
    </citation>
    <scope>NUCLEOTIDE SEQUENCE [LARGE SCALE GENOMIC DNA]</scope>
    <source>
        <strain evidence="4 5">12322-1</strain>
    </source>
</reference>
<protein>
    <submittedName>
        <fullName evidence="4">GCN5 family acetyltransferase</fullName>
    </submittedName>
</protein>
<dbReference type="InterPro" id="IPR050832">
    <property type="entry name" value="Bact_Acetyltransf"/>
</dbReference>
<dbReference type="CDD" id="cd04301">
    <property type="entry name" value="NAT_SF"/>
    <property type="match status" value="1"/>
</dbReference>
<dbReference type="GO" id="GO:0016747">
    <property type="term" value="F:acyltransferase activity, transferring groups other than amino-acyl groups"/>
    <property type="evidence" value="ECO:0007669"/>
    <property type="project" value="InterPro"/>
</dbReference>
<evidence type="ECO:0000256" key="2">
    <source>
        <dbReference type="ARBA" id="ARBA00023315"/>
    </source>
</evidence>
<dbReference type="SUPFAM" id="SSF55729">
    <property type="entry name" value="Acyl-CoA N-acyltransferases (Nat)"/>
    <property type="match status" value="1"/>
</dbReference>
<keyword evidence="2" id="KW-0012">Acyltransferase</keyword>
<keyword evidence="1 4" id="KW-0808">Transferase</keyword>
<evidence type="ECO:0000313" key="5">
    <source>
        <dbReference type="Proteomes" id="UP000053300"/>
    </source>
</evidence>
<sequence>MSSFTIRTAQPEDAPALARLLQSIGWFASFETGCPEDHAAAIAPLLKPCERQLQLLAVDAQGQVLGYCATHWLPTAILQRMDAYVSELFVHASARGMGVGAKLLDQAVAAARKKGCSRIWLVNNRDRDSYLRGFYARQGWQEQPQAARFVLPL</sequence>
<dbReference type="PANTHER" id="PTHR43877">
    <property type="entry name" value="AMINOALKYLPHOSPHONATE N-ACETYLTRANSFERASE-RELATED-RELATED"/>
    <property type="match status" value="1"/>
</dbReference>
<comment type="caution">
    <text evidence="4">The sequence shown here is derived from an EMBL/GenBank/DDBJ whole genome shotgun (WGS) entry which is preliminary data.</text>
</comment>
<accession>A0A1V3TM74</accession>
<evidence type="ECO:0000259" key="3">
    <source>
        <dbReference type="PROSITE" id="PS51186"/>
    </source>
</evidence>
<dbReference type="STRING" id="225992.B5M06_06935"/>
<evidence type="ECO:0000256" key="1">
    <source>
        <dbReference type="ARBA" id="ARBA00022679"/>
    </source>
</evidence>
<name>A0A0W7YZA7_9BURK</name>
<feature type="domain" description="N-acetyltransferase" evidence="3">
    <location>
        <begin position="4"/>
        <end position="153"/>
    </location>
</feature>
<dbReference type="RefSeq" id="WP_058879959.1">
    <property type="nucleotide sequence ID" value="NZ_CATYED010000003.1"/>
</dbReference>
<dbReference type="EMBL" id="LPXH01000027">
    <property type="protein sequence ID" value="KUF40492.1"/>
    <property type="molecule type" value="Genomic_DNA"/>
</dbReference>
<dbReference type="AlphaFoldDB" id="A0A0W7YZA7"/>
<keyword evidence="5" id="KW-1185">Reference proteome</keyword>
<dbReference type="Proteomes" id="UP000053300">
    <property type="component" value="Unassembled WGS sequence"/>
</dbReference>
<dbReference type="Pfam" id="PF00583">
    <property type="entry name" value="Acetyltransf_1"/>
    <property type="match status" value="1"/>
</dbReference>
<proteinExistence type="predicted"/>
<dbReference type="PROSITE" id="PS51186">
    <property type="entry name" value="GNAT"/>
    <property type="match status" value="1"/>
</dbReference>
<evidence type="ECO:0000313" key="4">
    <source>
        <dbReference type="EMBL" id="KUF40492.1"/>
    </source>
</evidence>
<dbReference type="PANTHER" id="PTHR43877:SF1">
    <property type="entry name" value="ACETYLTRANSFERASE"/>
    <property type="match status" value="1"/>
</dbReference>
<organism evidence="4 5">
    <name type="scientific">Comamonas kerstersii</name>
    <dbReference type="NCBI Taxonomy" id="225992"/>
    <lineage>
        <taxon>Bacteria</taxon>
        <taxon>Pseudomonadati</taxon>
        <taxon>Pseudomonadota</taxon>
        <taxon>Betaproteobacteria</taxon>
        <taxon>Burkholderiales</taxon>
        <taxon>Comamonadaceae</taxon>
        <taxon>Comamonas</taxon>
    </lineage>
</organism>
<dbReference type="InterPro" id="IPR016181">
    <property type="entry name" value="Acyl_CoA_acyltransferase"/>
</dbReference>
<dbReference type="InterPro" id="IPR000182">
    <property type="entry name" value="GNAT_dom"/>
</dbReference>
<accession>A0A0W7YZA7</accession>
<gene>
    <name evidence="4" type="ORF">AS359_02925</name>
</gene>
<dbReference type="Gene3D" id="3.40.630.30">
    <property type="match status" value="1"/>
</dbReference>